<dbReference type="CDD" id="cd02696">
    <property type="entry name" value="MurNAc-LAA"/>
    <property type="match status" value="1"/>
</dbReference>
<accession>B8HLG7</accession>
<dbReference type="KEGG" id="cyn:Cyan7425_4727"/>
<dbReference type="PANTHER" id="PTHR30404">
    <property type="entry name" value="N-ACETYLMURAMOYL-L-ALANINE AMIDASE"/>
    <property type="match status" value="1"/>
</dbReference>
<evidence type="ECO:0000256" key="1">
    <source>
        <dbReference type="ARBA" id="ARBA00022801"/>
    </source>
</evidence>
<evidence type="ECO:0000313" key="4">
    <source>
        <dbReference type="EMBL" id="ACL47032.1"/>
    </source>
</evidence>
<dbReference type="EMBL" id="CP001344">
    <property type="protein sequence ID" value="ACL47032.1"/>
    <property type="molecule type" value="Genomic_DNA"/>
</dbReference>
<organism evidence="4">
    <name type="scientific">Cyanothece sp. (strain PCC 7425 / ATCC 29141)</name>
    <dbReference type="NCBI Taxonomy" id="395961"/>
    <lineage>
        <taxon>Bacteria</taxon>
        <taxon>Bacillati</taxon>
        <taxon>Cyanobacteriota</taxon>
        <taxon>Cyanophyceae</taxon>
        <taxon>Gomontiellales</taxon>
        <taxon>Cyanothecaceae</taxon>
        <taxon>Cyanothece</taxon>
    </lineage>
</organism>
<dbReference type="EC" id="3.5.1.28" evidence="4"/>
<dbReference type="Pfam" id="PF01520">
    <property type="entry name" value="Amidase_3"/>
    <property type="match status" value="1"/>
</dbReference>
<dbReference type="InterPro" id="IPR002508">
    <property type="entry name" value="MurNAc-LAA_cat"/>
</dbReference>
<proteinExistence type="predicted"/>
<feature type="compositionally biased region" description="Pro residues" evidence="2">
    <location>
        <begin position="154"/>
        <end position="165"/>
    </location>
</feature>
<protein>
    <submittedName>
        <fullName evidence="4">N-acetylmuramoyl-L-alanine amidase</fullName>
        <ecNumber evidence="4">3.5.1.28</ecNumber>
    </submittedName>
</protein>
<name>B8HLG7_CYAP4</name>
<dbReference type="GO" id="GO:0008745">
    <property type="term" value="F:N-acetylmuramoyl-L-alanine amidase activity"/>
    <property type="evidence" value="ECO:0007669"/>
    <property type="project" value="UniProtKB-EC"/>
</dbReference>
<dbReference type="HOGENOM" id="CLU_456943_0_0_3"/>
<dbReference type="OrthoDB" id="9806267at2"/>
<evidence type="ECO:0000259" key="3">
    <source>
        <dbReference type="SMART" id="SM00646"/>
    </source>
</evidence>
<dbReference type="Pfam" id="PF11741">
    <property type="entry name" value="AMIN"/>
    <property type="match status" value="2"/>
</dbReference>
<reference evidence="4" key="1">
    <citation type="submission" date="2009-01" db="EMBL/GenBank/DDBJ databases">
        <title>Complete sequence of chromosome Cyanothece sp. PCC 7425.</title>
        <authorList>
            <consortium name="US DOE Joint Genome Institute"/>
            <person name="Lucas S."/>
            <person name="Copeland A."/>
            <person name="Lapidus A."/>
            <person name="Glavina del Rio T."/>
            <person name="Dalin E."/>
            <person name="Tice H."/>
            <person name="Bruce D."/>
            <person name="Goodwin L."/>
            <person name="Pitluck S."/>
            <person name="Sims D."/>
            <person name="Meineke L."/>
            <person name="Brettin T."/>
            <person name="Detter J.C."/>
            <person name="Han C."/>
            <person name="Larimer F."/>
            <person name="Land M."/>
            <person name="Hauser L."/>
            <person name="Kyrpides N."/>
            <person name="Ovchinnikova G."/>
            <person name="Liberton M."/>
            <person name="Stoeckel J."/>
            <person name="Banerjee A."/>
            <person name="Singh A."/>
            <person name="Page L."/>
            <person name="Sato H."/>
            <person name="Zhao L."/>
            <person name="Sherman L."/>
            <person name="Pakrasi H."/>
            <person name="Richardson P."/>
        </authorList>
    </citation>
    <scope>NUCLEOTIDE SEQUENCE</scope>
    <source>
        <strain evidence="4">PCC 7425</strain>
    </source>
</reference>
<dbReference type="InterPro" id="IPR021731">
    <property type="entry name" value="AMIN_dom"/>
</dbReference>
<feature type="region of interest" description="Disordered" evidence="2">
    <location>
        <begin position="146"/>
        <end position="198"/>
    </location>
</feature>
<feature type="domain" description="MurNAc-LAA" evidence="3">
    <location>
        <begin position="500"/>
        <end position="612"/>
    </location>
</feature>
<dbReference type="PANTHER" id="PTHR30404:SF0">
    <property type="entry name" value="N-ACETYLMURAMOYL-L-ALANINE AMIDASE AMIC"/>
    <property type="match status" value="1"/>
</dbReference>
<dbReference type="GO" id="GO:0030288">
    <property type="term" value="C:outer membrane-bounded periplasmic space"/>
    <property type="evidence" value="ECO:0007669"/>
    <property type="project" value="TreeGrafter"/>
</dbReference>
<dbReference type="eggNOG" id="COG0860">
    <property type="taxonomic scope" value="Bacteria"/>
</dbReference>
<dbReference type="AlphaFoldDB" id="B8HLG7"/>
<dbReference type="Gene3D" id="3.40.630.40">
    <property type="entry name" value="Zn-dependent exopeptidases"/>
    <property type="match status" value="1"/>
</dbReference>
<dbReference type="SUPFAM" id="SSF53187">
    <property type="entry name" value="Zn-dependent exopeptidases"/>
    <property type="match status" value="1"/>
</dbReference>
<dbReference type="STRING" id="395961.Cyan7425_4727"/>
<gene>
    <name evidence="4" type="ordered locus">Cyan7425_4727</name>
</gene>
<evidence type="ECO:0000256" key="2">
    <source>
        <dbReference type="SAM" id="MobiDB-lite"/>
    </source>
</evidence>
<dbReference type="SMART" id="SM00646">
    <property type="entry name" value="Ami_3"/>
    <property type="match status" value="1"/>
</dbReference>
<dbReference type="Gene3D" id="2.60.40.3500">
    <property type="match status" value="1"/>
</dbReference>
<dbReference type="GO" id="GO:0009253">
    <property type="term" value="P:peptidoglycan catabolic process"/>
    <property type="evidence" value="ECO:0007669"/>
    <property type="project" value="InterPro"/>
</dbReference>
<keyword evidence="1 4" id="KW-0378">Hydrolase</keyword>
<dbReference type="InterPro" id="IPR050695">
    <property type="entry name" value="N-acetylmuramoyl_amidase_3"/>
</dbReference>
<sequence>MGQIPTKQKLTHSTTYRWVSHSLVWGLLGSVLVTLPAWATELRFWRFDQNRFRLEFRTSEAVQPTAQLIPNPTRLVIDLPGIVLGRPTMTQSLNGAVRSVRVAQFDRQTTRIVIEMAPGYTLDPNQISFQGSTATNWSVQLPSPQLIAGTDAPSIPPSPSIPPRPTGRDRPPTPSTSPQLTDIRVTPDGLYLSTTSSPNRVEIKRSRNRKQIDINLEGLSLAPQFRSQSFEINRFGVDKLQVSQEQNKVRITLMVDPDSASWSASVSRFGGVVLLPEGGVRGDRPQDSFSLIPSAAAQTSSTEQLATITDIALGGNQLLIRSDLPLTYTTGWEGNLYRIRVRGAQLGEQVQEPRLGEGSALSLVRLRQDDPQTISVLVQPAVGVRIQGVNRLNSQSLLLQLQRTGTTASPFPPPVQPPVTAPFPNPFPQPPLPVPSGRRIVVLDPGHGGPDPGAVGIGGLRETDVVLDIGLKVSRLLQQQGILVYLTRTDERDLDLGPRVALAERVNADVFLSIHANAISMSRPDINGVETFYSPGRPRSGNLASAIQNSILSSINMRNRGVKVARFYVTRNTTMPSALVEVGFVTGAEDAPRLANPAWRDQMAQAIARGILQFLRSGG</sequence>